<dbReference type="GO" id="GO:0003677">
    <property type="term" value="F:DNA binding"/>
    <property type="evidence" value="ECO:0007669"/>
    <property type="project" value="UniProtKB-KW"/>
</dbReference>
<reference evidence="6" key="1">
    <citation type="journal article" date="2014" name="Int. J. Syst. Evol. Microbiol.">
        <title>Complete genome sequence of Corynebacterium casei LMG S-19264T (=DSM 44701T), isolated from a smear-ripened cheese.</title>
        <authorList>
            <consortium name="US DOE Joint Genome Institute (JGI-PGF)"/>
            <person name="Walter F."/>
            <person name="Albersmeier A."/>
            <person name="Kalinowski J."/>
            <person name="Ruckert C."/>
        </authorList>
    </citation>
    <scope>NUCLEOTIDE SEQUENCE</scope>
    <source>
        <strain evidence="6">JCM 13064</strain>
    </source>
</reference>
<reference evidence="6" key="2">
    <citation type="submission" date="2020-09" db="EMBL/GenBank/DDBJ databases">
        <authorList>
            <person name="Sun Q."/>
            <person name="Ohkuma M."/>
        </authorList>
    </citation>
    <scope>NUCLEOTIDE SEQUENCE</scope>
    <source>
        <strain evidence="6">JCM 13064</strain>
    </source>
</reference>
<dbReference type="AlphaFoldDB" id="A0A917VFD6"/>
<evidence type="ECO:0000256" key="4">
    <source>
        <dbReference type="SAM" id="MobiDB-lite"/>
    </source>
</evidence>
<dbReference type="CDD" id="cd06170">
    <property type="entry name" value="LuxR_C_like"/>
    <property type="match status" value="1"/>
</dbReference>
<gene>
    <name evidence="6" type="ORF">GCM10007964_11490</name>
</gene>
<keyword evidence="2 6" id="KW-0238">DNA-binding</keyword>
<dbReference type="SMART" id="SM00421">
    <property type="entry name" value="HTH_LUXR"/>
    <property type="match status" value="1"/>
</dbReference>
<dbReference type="PROSITE" id="PS50043">
    <property type="entry name" value="HTH_LUXR_2"/>
    <property type="match status" value="1"/>
</dbReference>
<evidence type="ECO:0000313" key="6">
    <source>
        <dbReference type="EMBL" id="GGK70188.1"/>
    </source>
</evidence>
<organism evidence="6 7">
    <name type="scientific">Sphaerisporangium melleum</name>
    <dbReference type="NCBI Taxonomy" id="321316"/>
    <lineage>
        <taxon>Bacteria</taxon>
        <taxon>Bacillati</taxon>
        <taxon>Actinomycetota</taxon>
        <taxon>Actinomycetes</taxon>
        <taxon>Streptosporangiales</taxon>
        <taxon>Streptosporangiaceae</taxon>
        <taxon>Sphaerisporangium</taxon>
    </lineage>
</organism>
<dbReference type="InterPro" id="IPR016032">
    <property type="entry name" value="Sig_transdc_resp-reg_C-effctor"/>
</dbReference>
<dbReference type="EMBL" id="BMNT01000005">
    <property type="protein sequence ID" value="GGK70188.1"/>
    <property type="molecule type" value="Genomic_DNA"/>
</dbReference>
<proteinExistence type="predicted"/>
<dbReference type="InterPro" id="IPR039420">
    <property type="entry name" value="WalR-like"/>
</dbReference>
<dbReference type="Gene3D" id="3.40.50.2300">
    <property type="match status" value="1"/>
</dbReference>
<protein>
    <submittedName>
        <fullName evidence="6">DNA-binding response regulator</fullName>
    </submittedName>
</protein>
<keyword evidence="1" id="KW-0805">Transcription regulation</keyword>
<dbReference type="SUPFAM" id="SSF46894">
    <property type="entry name" value="C-terminal effector domain of the bipartite response regulators"/>
    <property type="match status" value="1"/>
</dbReference>
<feature type="region of interest" description="Disordered" evidence="4">
    <location>
        <begin position="139"/>
        <end position="159"/>
    </location>
</feature>
<dbReference type="InterPro" id="IPR000792">
    <property type="entry name" value="Tscrpt_reg_LuxR_C"/>
</dbReference>
<dbReference type="RefSeq" id="WP_189161884.1">
    <property type="nucleotide sequence ID" value="NZ_BMNT01000005.1"/>
</dbReference>
<dbReference type="GO" id="GO:0006355">
    <property type="term" value="P:regulation of DNA-templated transcription"/>
    <property type="evidence" value="ECO:0007669"/>
    <property type="project" value="InterPro"/>
</dbReference>
<accession>A0A917VFD6</accession>
<dbReference type="Proteomes" id="UP000645217">
    <property type="component" value="Unassembled WGS sequence"/>
</dbReference>
<keyword evidence="3" id="KW-0804">Transcription</keyword>
<evidence type="ECO:0000313" key="7">
    <source>
        <dbReference type="Proteomes" id="UP000645217"/>
    </source>
</evidence>
<keyword evidence="7" id="KW-1185">Reference proteome</keyword>
<evidence type="ECO:0000256" key="3">
    <source>
        <dbReference type="ARBA" id="ARBA00023163"/>
    </source>
</evidence>
<sequence length="230" mass="24691">MTAESAPRNRTILLAESRTLLRVGLRQVVQTAGDMVVAGETVDFGGTARGIRDLSPDVVVIGSLTDCVTSVGAVGKLAAKPPASPPRFLALVDTWDLESLEMSEPNVGGLMFTSASAEELLAAIRMLCAGYSFTASAAQHSEPRADQPEQSRTPPAGEMTSREIDVLRLLARGYTNAEISRELSLSESTVKSHVQNVLHKKHLRNRARAVVYAYETGLTKVGENLTTLFP</sequence>
<dbReference type="PROSITE" id="PS00622">
    <property type="entry name" value="HTH_LUXR_1"/>
    <property type="match status" value="1"/>
</dbReference>
<dbReference type="PANTHER" id="PTHR43214:SF24">
    <property type="entry name" value="TRANSCRIPTIONAL REGULATORY PROTEIN NARL-RELATED"/>
    <property type="match status" value="1"/>
</dbReference>
<comment type="caution">
    <text evidence="6">The sequence shown here is derived from an EMBL/GenBank/DDBJ whole genome shotgun (WGS) entry which is preliminary data.</text>
</comment>
<evidence type="ECO:0000259" key="5">
    <source>
        <dbReference type="PROSITE" id="PS50043"/>
    </source>
</evidence>
<evidence type="ECO:0000256" key="1">
    <source>
        <dbReference type="ARBA" id="ARBA00023015"/>
    </source>
</evidence>
<dbReference type="PANTHER" id="PTHR43214">
    <property type="entry name" value="TWO-COMPONENT RESPONSE REGULATOR"/>
    <property type="match status" value="1"/>
</dbReference>
<feature type="domain" description="HTH luxR-type" evidence="5">
    <location>
        <begin position="152"/>
        <end position="217"/>
    </location>
</feature>
<name>A0A917VFD6_9ACTN</name>
<evidence type="ECO:0000256" key="2">
    <source>
        <dbReference type="ARBA" id="ARBA00023125"/>
    </source>
</evidence>
<dbReference type="PRINTS" id="PR00038">
    <property type="entry name" value="HTHLUXR"/>
</dbReference>
<dbReference type="Pfam" id="PF00196">
    <property type="entry name" value="GerE"/>
    <property type="match status" value="1"/>
</dbReference>